<feature type="domain" description="T6SS immunity protein Tdi1 C-terminal" evidence="2">
    <location>
        <begin position="132"/>
        <end position="199"/>
    </location>
</feature>
<protein>
    <recommendedName>
        <fullName evidence="5">GAD-related domain-containing protein</fullName>
    </recommendedName>
</protein>
<evidence type="ECO:0008006" key="5">
    <source>
        <dbReference type="Google" id="ProtNLM"/>
    </source>
</evidence>
<dbReference type="Proteomes" id="UP000565455">
    <property type="component" value="Unassembled WGS sequence"/>
</dbReference>
<organism evidence="3 4">
    <name type="scientific">Methylobacterium fujisawaense</name>
    <dbReference type="NCBI Taxonomy" id="107400"/>
    <lineage>
        <taxon>Bacteria</taxon>
        <taxon>Pseudomonadati</taxon>
        <taxon>Pseudomonadota</taxon>
        <taxon>Alphaproteobacteria</taxon>
        <taxon>Hyphomicrobiales</taxon>
        <taxon>Methylobacteriaceae</taxon>
        <taxon>Methylobacterium</taxon>
    </lineage>
</organism>
<comment type="caution">
    <text evidence="3">The sequence shown here is derived from an EMBL/GenBank/DDBJ whole genome shotgun (WGS) entry which is preliminary data.</text>
</comment>
<accession>A0ABR6DFK7</accession>
<dbReference type="RefSeq" id="WP_182592769.1">
    <property type="nucleotide sequence ID" value="NZ_JACJIM010000006.1"/>
</dbReference>
<dbReference type="Pfam" id="PF08906">
    <property type="entry name" value="T6SS_Tdi1_C"/>
    <property type="match status" value="1"/>
</dbReference>
<dbReference type="GeneID" id="96605914"/>
<evidence type="ECO:0000313" key="4">
    <source>
        <dbReference type="Proteomes" id="UP000565455"/>
    </source>
</evidence>
<reference evidence="3 4" key="1">
    <citation type="submission" date="2020-08" db="EMBL/GenBank/DDBJ databases">
        <title>Genomic Encyclopedia of Type Strains, Phase IV (KMG-IV): sequencing the most valuable type-strain genomes for metagenomic binning, comparative biology and taxonomic classification.</title>
        <authorList>
            <person name="Goeker M."/>
        </authorList>
    </citation>
    <scope>NUCLEOTIDE SEQUENCE [LARGE SCALE GENOMIC DNA]</scope>
    <source>
        <strain evidence="3 4">DSM 5686</strain>
    </source>
</reference>
<proteinExistence type="predicted"/>
<gene>
    <name evidence="3" type="ORF">GGQ91_004283</name>
</gene>
<name>A0ABR6DFK7_9HYPH</name>
<feature type="domain" description="GAD-related" evidence="1">
    <location>
        <begin position="6"/>
        <end position="106"/>
    </location>
</feature>
<dbReference type="InterPro" id="IPR014983">
    <property type="entry name" value="GAD-rel"/>
</dbReference>
<sequence>MIEFDAFERIINDFGPPEHAKTVPPDVIELYKERIPRSMIIFWEKYGWGEYRSGYCRIADPRSFEPLLKVIFANDPEFSAEDLTVINFTAFCAMDIWSRKGYGIYIDICNSRAVAQNKIVNPATGERYGQDFLIGTSLYSQIENDGMDEYYQEASARLGRPALDEVFGFVPALQIGGDPAAENLQLFKAREYMDFLVQLEPPMLTEITAPEPGAPLGQMRDVRRLGAR</sequence>
<dbReference type="InterPro" id="IPR015002">
    <property type="entry name" value="T6SS_Tdi1_C"/>
</dbReference>
<dbReference type="Pfam" id="PF08887">
    <property type="entry name" value="GAD-like"/>
    <property type="match status" value="1"/>
</dbReference>
<evidence type="ECO:0000259" key="2">
    <source>
        <dbReference type="Pfam" id="PF08906"/>
    </source>
</evidence>
<evidence type="ECO:0000259" key="1">
    <source>
        <dbReference type="Pfam" id="PF08887"/>
    </source>
</evidence>
<evidence type="ECO:0000313" key="3">
    <source>
        <dbReference type="EMBL" id="MBA9064877.1"/>
    </source>
</evidence>
<dbReference type="EMBL" id="JACJIM010000006">
    <property type="protein sequence ID" value="MBA9064877.1"/>
    <property type="molecule type" value="Genomic_DNA"/>
</dbReference>
<keyword evidence="4" id="KW-1185">Reference proteome</keyword>